<dbReference type="NCBIfam" id="TIGR01563">
    <property type="entry name" value="gp16_SPP1"/>
    <property type="match status" value="1"/>
</dbReference>
<proteinExistence type="predicted"/>
<dbReference type="Proteomes" id="UP000824066">
    <property type="component" value="Chromosome"/>
</dbReference>
<sequence>MREQGAVREPGASELNRRITIRLRQDEPASDMGLEPIFKDEKQRWARIQPVGTAVYSAGVQIDSKITHRVTFYYLKGMSDAHEVLHGTTLYRVRRVTDMNGNRRFTVLEVEELSPVQAEGGIYV</sequence>
<dbReference type="EMBL" id="CP077080">
    <property type="protein sequence ID" value="QXI56113.1"/>
    <property type="molecule type" value="Genomic_DNA"/>
</dbReference>
<keyword evidence="2" id="KW-1185">Reference proteome</keyword>
<name>A0ABX8QQY1_PSECO</name>
<accession>A0ABX8QQY1</accession>
<gene>
    <name evidence="1" type="ORF">KSS97_13015</name>
</gene>
<organism evidence="1 2">
    <name type="scientific">Pseudomonas canavaninivorans</name>
    <dbReference type="NCBI Taxonomy" id="2842348"/>
    <lineage>
        <taxon>Bacteria</taxon>
        <taxon>Pseudomonadati</taxon>
        <taxon>Pseudomonadota</taxon>
        <taxon>Gammaproteobacteria</taxon>
        <taxon>Pseudomonadales</taxon>
        <taxon>Pseudomonadaceae</taxon>
        <taxon>Pseudomonas</taxon>
    </lineage>
</organism>
<evidence type="ECO:0000313" key="1">
    <source>
        <dbReference type="EMBL" id="QXI56113.1"/>
    </source>
</evidence>
<evidence type="ECO:0000313" key="2">
    <source>
        <dbReference type="Proteomes" id="UP000824066"/>
    </source>
</evidence>
<reference evidence="1 2" key="1">
    <citation type="journal article" date="2021" name="Microorganisms">
        <title>The Ever-Expanding Pseudomonas Genus: Description of 43 New Species and Partition of the Pseudomonas putida Group.</title>
        <authorList>
            <person name="Girard L."/>
            <person name="Lood C."/>
            <person name="Hofte M."/>
            <person name="Vandamme P."/>
            <person name="Rokni-Zadeh H."/>
            <person name="van Noort V."/>
            <person name="Lavigne R."/>
            <person name="De Mot R."/>
        </authorList>
    </citation>
    <scope>NUCLEOTIDE SEQUENCE [LARGE SCALE GENOMIC DNA]</scope>
    <source>
        <strain evidence="1 2">SWRI17</strain>
    </source>
</reference>
<protein>
    <submittedName>
        <fullName evidence="1">Phage head closure protein</fullName>
    </submittedName>
</protein>
<dbReference type="InterPro" id="IPR008767">
    <property type="entry name" value="Phage_SPP1_head-tail_adaptor"/>
</dbReference>
<dbReference type="Pfam" id="PF05521">
    <property type="entry name" value="Phage_HCP"/>
    <property type="match status" value="1"/>
</dbReference>